<dbReference type="PIRSF" id="PIRSF005739">
    <property type="entry name" value="O-mtase"/>
    <property type="match status" value="1"/>
</dbReference>
<keyword evidence="2" id="KW-0808">Transferase</keyword>
<protein>
    <submittedName>
        <fullName evidence="6">Methyltransferase</fullName>
    </submittedName>
</protein>
<dbReference type="PANTHER" id="PTHR43712:SF2">
    <property type="entry name" value="O-METHYLTRANSFERASE CICE"/>
    <property type="match status" value="1"/>
</dbReference>
<dbReference type="InterPro" id="IPR036388">
    <property type="entry name" value="WH-like_DNA-bd_sf"/>
</dbReference>
<comment type="caution">
    <text evidence="6">The sequence shown here is derived from an EMBL/GenBank/DDBJ whole genome shotgun (WGS) entry which is preliminary data.</text>
</comment>
<gene>
    <name evidence="6" type="ORF">GCM10022222_54960</name>
</gene>
<evidence type="ECO:0000313" key="6">
    <source>
        <dbReference type="EMBL" id="GAA3564174.1"/>
    </source>
</evidence>
<proteinExistence type="predicted"/>
<dbReference type="SUPFAM" id="SSF46785">
    <property type="entry name" value="Winged helix' DNA-binding domain"/>
    <property type="match status" value="1"/>
</dbReference>
<dbReference type="InterPro" id="IPR012967">
    <property type="entry name" value="COMT_dimerisation"/>
</dbReference>
<dbReference type="PANTHER" id="PTHR43712">
    <property type="entry name" value="PUTATIVE (AFU_ORTHOLOGUE AFUA_4G14580)-RELATED"/>
    <property type="match status" value="1"/>
</dbReference>
<feature type="domain" description="O-methyltransferase dimerisation" evidence="5">
    <location>
        <begin position="26"/>
        <end position="95"/>
    </location>
</feature>
<evidence type="ECO:0000256" key="1">
    <source>
        <dbReference type="ARBA" id="ARBA00022603"/>
    </source>
</evidence>
<dbReference type="PROSITE" id="PS51683">
    <property type="entry name" value="SAM_OMT_II"/>
    <property type="match status" value="1"/>
</dbReference>
<evidence type="ECO:0000256" key="2">
    <source>
        <dbReference type="ARBA" id="ARBA00022679"/>
    </source>
</evidence>
<name>A0ABP6XAM1_9PSEU</name>
<sequence length="339" mass="36116">MTLRTAPCVIPDLRSGDNLLRFGTLFCHAKIVLTAVELGVFPALDGAPATGGELARRLGLRGRGAADFFRTLAAIGVLDCRDGRYHNSAGAHDYLVPGRPGYLGGFLLGANSLLYPAYDGLAEALRTGHTPFAQSPTRPPRGRRELEKYAAMKDGLHDSVGRDLTHAFPWPGRGYVVELGGCRGNVLGHVLRAHPELTGGVFDLPQFEPLFTDHMAERGLASRTAFHGGAVFAADLPAADVLICGHVLCRRPPDDRRKLVHKAFHALGDGGVLLVYDRMLGERDDRESLVAGLSLLLVTDGGGEYPLTALTEDALDAGFGSVTATPLGAFDTLAVCTKE</sequence>
<evidence type="ECO:0000256" key="3">
    <source>
        <dbReference type="ARBA" id="ARBA00022691"/>
    </source>
</evidence>
<dbReference type="InterPro" id="IPR016461">
    <property type="entry name" value="COMT-like"/>
</dbReference>
<organism evidence="6 7">
    <name type="scientific">Amycolatopsis ultiminotia</name>
    <dbReference type="NCBI Taxonomy" id="543629"/>
    <lineage>
        <taxon>Bacteria</taxon>
        <taxon>Bacillati</taxon>
        <taxon>Actinomycetota</taxon>
        <taxon>Actinomycetes</taxon>
        <taxon>Pseudonocardiales</taxon>
        <taxon>Pseudonocardiaceae</taxon>
        <taxon>Amycolatopsis</taxon>
    </lineage>
</organism>
<dbReference type="Gene3D" id="3.40.50.150">
    <property type="entry name" value="Vaccinia Virus protein VP39"/>
    <property type="match status" value="1"/>
</dbReference>
<dbReference type="GO" id="GO:0008168">
    <property type="term" value="F:methyltransferase activity"/>
    <property type="evidence" value="ECO:0007669"/>
    <property type="project" value="UniProtKB-KW"/>
</dbReference>
<dbReference type="Pfam" id="PF00891">
    <property type="entry name" value="Methyltransf_2"/>
    <property type="match status" value="1"/>
</dbReference>
<dbReference type="EMBL" id="BAAAZN010000012">
    <property type="protein sequence ID" value="GAA3564174.1"/>
    <property type="molecule type" value="Genomic_DNA"/>
</dbReference>
<dbReference type="RefSeq" id="WP_344864818.1">
    <property type="nucleotide sequence ID" value="NZ_BAAAZN010000012.1"/>
</dbReference>
<dbReference type="Proteomes" id="UP001500689">
    <property type="component" value="Unassembled WGS sequence"/>
</dbReference>
<dbReference type="InterPro" id="IPR029063">
    <property type="entry name" value="SAM-dependent_MTases_sf"/>
</dbReference>
<evidence type="ECO:0000259" key="5">
    <source>
        <dbReference type="Pfam" id="PF08100"/>
    </source>
</evidence>
<dbReference type="SUPFAM" id="SSF53335">
    <property type="entry name" value="S-adenosyl-L-methionine-dependent methyltransferases"/>
    <property type="match status" value="1"/>
</dbReference>
<accession>A0ABP6XAM1</accession>
<dbReference type="GO" id="GO:0032259">
    <property type="term" value="P:methylation"/>
    <property type="evidence" value="ECO:0007669"/>
    <property type="project" value="UniProtKB-KW"/>
</dbReference>
<evidence type="ECO:0000313" key="7">
    <source>
        <dbReference type="Proteomes" id="UP001500689"/>
    </source>
</evidence>
<evidence type="ECO:0000259" key="4">
    <source>
        <dbReference type="Pfam" id="PF00891"/>
    </source>
</evidence>
<dbReference type="InterPro" id="IPR036390">
    <property type="entry name" value="WH_DNA-bd_sf"/>
</dbReference>
<dbReference type="Pfam" id="PF08100">
    <property type="entry name" value="Dimerisation"/>
    <property type="match status" value="1"/>
</dbReference>
<keyword evidence="3" id="KW-0949">S-adenosyl-L-methionine</keyword>
<keyword evidence="7" id="KW-1185">Reference proteome</keyword>
<keyword evidence="1 6" id="KW-0489">Methyltransferase</keyword>
<dbReference type="Gene3D" id="1.10.10.10">
    <property type="entry name" value="Winged helix-like DNA-binding domain superfamily/Winged helix DNA-binding domain"/>
    <property type="match status" value="1"/>
</dbReference>
<reference evidence="7" key="1">
    <citation type="journal article" date="2019" name="Int. J. Syst. Evol. Microbiol.">
        <title>The Global Catalogue of Microorganisms (GCM) 10K type strain sequencing project: providing services to taxonomists for standard genome sequencing and annotation.</title>
        <authorList>
            <consortium name="The Broad Institute Genomics Platform"/>
            <consortium name="The Broad Institute Genome Sequencing Center for Infectious Disease"/>
            <person name="Wu L."/>
            <person name="Ma J."/>
        </authorList>
    </citation>
    <scope>NUCLEOTIDE SEQUENCE [LARGE SCALE GENOMIC DNA]</scope>
    <source>
        <strain evidence="7">JCM 16898</strain>
    </source>
</reference>
<dbReference type="InterPro" id="IPR001077">
    <property type="entry name" value="COMT_C"/>
</dbReference>
<feature type="domain" description="O-methyltransferase C-terminal" evidence="4">
    <location>
        <begin position="160"/>
        <end position="302"/>
    </location>
</feature>